<organism evidence="1 2">
    <name type="scientific">Rangifer tarandus platyrhynchus</name>
    <name type="common">Svalbard reindeer</name>
    <dbReference type="NCBI Taxonomy" id="3082113"/>
    <lineage>
        <taxon>Eukaryota</taxon>
        <taxon>Metazoa</taxon>
        <taxon>Chordata</taxon>
        <taxon>Craniata</taxon>
        <taxon>Vertebrata</taxon>
        <taxon>Euteleostomi</taxon>
        <taxon>Mammalia</taxon>
        <taxon>Eutheria</taxon>
        <taxon>Laurasiatheria</taxon>
        <taxon>Artiodactyla</taxon>
        <taxon>Ruminantia</taxon>
        <taxon>Pecora</taxon>
        <taxon>Cervidae</taxon>
        <taxon>Odocoileinae</taxon>
        <taxon>Rangifer</taxon>
    </lineage>
</organism>
<evidence type="ECO:0000313" key="1">
    <source>
        <dbReference type="EMBL" id="CAM9647140.1"/>
    </source>
</evidence>
<dbReference type="Proteomes" id="UP001162501">
    <property type="component" value="Chromosome 14"/>
</dbReference>
<protein>
    <submittedName>
        <fullName evidence="1">Uncharacterized protein</fullName>
    </submittedName>
</protein>
<reference evidence="1" key="2">
    <citation type="submission" date="2025-03" db="EMBL/GenBank/DDBJ databases">
        <authorList>
            <consortium name="ELIXIR-Norway"/>
            <consortium name="Elixir Norway"/>
        </authorList>
    </citation>
    <scope>NUCLEOTIDE SEQUENCE</scope>
</reference>
<gene>
    <name evidence="1" type="ORF">MRATA1EN22A_LOCUS5465</name>
</gene>
<sequence>MGHSSYQPPGSVVMGVGNIQLERGFQTLFARPTYTHTVQAFHRPTVGVLRLPDDPVFPLQSAHTPSRAEKKGVLKGTPSTLSPRGKGAAVSSEMELPEEVGETTALAPSHLGIRQCEAQGGASRAHTEGPAMSSRKPGCAELKGWGVGSQRAVISPCVSKRPERRATGPSRTGADGIPSCARQPECNVSRSWDIHQTNRKGHG</sequence>
<accession>A0AC59YF72</accession>
<dbReference type="EMBL" id="OX596098">
    <property type="protein sequence ID" value="CAM9647140.1"/>
    <property type="molecule type" value="Genomic_DNA"/>
</dbReference>
<evidence type="ECO:0000313" key="2">
    <source>
        <dbReference type="Proteomes" id="UP001162501"/>
    </source>
</evidence>
<reference evidence="1" key="1">
    <citation type="submission" date="2023-05" db="EMBL/GenBank/DDBJ databases">
        <authorList>
            <consortium name="ELIXIR-Norway"/>
        </authorList>
    </citation>
    <scope>NUCLEOTIDE SEQUENCE</scope>
</reference>
<proteinExistence type="predicted"/>
<name>A0AC59YF72_RANTA</name>